<keyword evidence="1" id="KW-1133">Transmembrane helix</keyword>
<feature type="transmembrane region" description="Helical" evidence="1">
    <location>
        <begin position="69"/>
        <end position="89"/>
    </location>
</feature>
<dbReference type="PROSITE" id="PS51257">
    <property type="entry name" value="PROKAR_LIPOPROTEIN"/>
    <property type="match status" value="1"/>
</dbReference>
<feature type="transmembrane region" description="Helical" evidence="1">
    <location>
        <begin position="335"/>
        <end position="356"/>
    </location>
</feature>
<feature type="transmembrane region" description="Helical" evidence="1">
    <location>
        <begin position="95"/>
        <end position="112"/>
    </location>
</feature>
<evidence type="ECO:0000313" key="4">
    <source>
        <dbReference type="Proteomes" id="UP000824239"/>
    </source>
</evidence>
<keyword evidence="1" id="KW-0812">Transmembrane</keyword>
<reference evidence="3" key="2">
    <citation type="journal article" date="2021" name="PeerJ">
        <title>Extensive microbial diversity within the chicken gut microbiome revealed by metagenomics and culture.</title>
        <authorList>
            <person name="Gilroy R."/>
            <person name="Ravi A."/>
            <person name="Getino M."/>
            <person name="Pursley I."/>
            <person name="Horton D.L."/>
            <person name="Alikhan N.F."/>
            <person name="Baker D."/>
            <person name="Gharbi K."/>
            <person name="Hall N."/>
            <person name="Watson M."/>
            <person name="Adriaenssens E.M."/>
            <person name="Foster-Nyarko E."/>
            <person name="Jarju S."/>
            <person name="Secka A."/>
            <person name="Antonio M."/>
            <person name="Oren A."/>
            <person name="Chaudhuri R.R."/>
            <person name="La Ragione R."/>
            <person name="Hildebrand F."/>
            <person name="Pallen M.J."/>
        </authorList>
    </citation>
    <scope>NUCLEOTIDE SEQUENCE</scope>
    <source>
        <strain evidence="3">ChiBcec15-4380</strain>
    </source>
</reference>
<accession>A0A9D1IXX0</accession>
<sequence>MAELERGILMSWGNIFLAGCFYLALPILYVVLRNNSKERNNLILAVTLTPEGRRAPEVEAVCQDFRRQLLWMFLILTVVMVGIACLPWVSIVTTLGCLWLIAAIVLPYYLFGKAHNTLKALKKARGWYAPTQGKTVVELPPAKPMHRTPTAWFLPPVLLSALPLISLALDPWTLDVAVVLGTTVGMCVLITAMSLLFYPLVYRQRLDALDADQTLSAALTRVRRYNWTKCWLLMSYLTAAYSLAIWASGGNMAWYMIWTGVYCVALLVASLQTEFAARRAQRRLTLGRTETPLVDEDDYWLWGLFYYNPNNTHLMVNERVGMGMSMNLARPAAKWLMGITAAMILLLPLLGVWLMLEEFSPLELRLEDDAVVASQALSTYRVGLEEITDAVLLEELPDCWRVAGTGMEDLLKGSFNVEGYGLSTLCLNPESPPFLLLETADRAYFFGGDGVEALYAQVSEARYE</sequence>
<dbReference type="InterPro" id="IPR043831">
    <property type="entry name" value="DUF5808"/>
</dbReference>
<keyword evidence="1" id="KW-0472">Membrane</keyword>
<feature type="transmembrane region" description="Helical" evidence="1">
    <location>
        <begin position="253"/>
        <end position="273"/>
    </location>
</feature>
<dbReference type="Pfam" id="PF19124">
    <property type="entry name" value="DUF5808"/>
    <property type="match status" value="1"/>
</dbReference>
<feature type="transmembrane region" description="Helical" evidence="1">
    <location>
        <begin position="230"/>
        <end position="247"/>
    </location>
</feature>
<feature type="domain" description="DUF5808" evidence="2">
    <location>
        <begin position="309"/>
        <end position="334"/>
    </location>
</feature>
<gene>
    <name evidence="3" type="ORF">IAA53_07495</name>
</gene>
<feature type="transmembrane region" description="Helical" evidence="1">
    <location>
        <begin position="151"/>
        <end position="170"/>
    </location>
</feature>
<reference evidence="3" key="1">
    <citation type="submission" date="2020-10" db="EMBL/GenBank/DDBJ databases">
        <authorList>
            <person name="Gilroy R."/>
        </authorList>
    </citation>
    <scope>NUCLEOTIDE SEQUENCE</scope>
    <source>
        <strain evidence="3">ChiBcec15-4380</strain>
    </source>
</reference>
<evidence type="ECO:0000259" key="2">
    <source>
        <dbReference type="Pfam" id="PF19124"/>
    </source>
</evidence>
<evidence type="ECO:0000256" key="1">
    <source>
        <dbReference type="SAM" id="Phobius"/>
    </source>
</evidence>
<name>A0A9D1IXX0_9FIRM</name>
<organism evidence="3 4">
    <name type="scientific">Candidatus Avoscillospira avicola</name>
    <dbReference type="NCBI Taxonomy" id="2840706"/>
    <lineage>
        <taxon>Bacteria</taxon>
        <taxon>Bacillati</taxon>
        <taxon>Bacillota</taxon>
        <taxon>Clostridia</taxon>
        <taxon>Eubacteriales</taxon>
        <taxon>Oscillospiraceae</taxon>
        <taxon>Oscillospiraceae incertae sedis</taxon>
        <taxon>Candidatus Avoscillospira</taxon>
    </lineage>
</organism>
<dbReference type="EMBL" id="DVHE01000058">
    <property type="protein sequence ID" value="HIR51114.1"/>
    <property type="molecule type" value="Genomic_DNA"/>
</dbReference>
<protein>
    <recommendedName>
        <fullName evidence="2">DUF5808 domain-containing protein</fullName>
    </recommendedName>
</protein>
<proteinExistence type="predicted"/>
<feature type="transmembrane region" description="Helical" evidence="1">
    <location>
        <begin position="176"/>
        <end position="198"/>
    </location>
</feature>
<evidence type="ECO:0000313" key="3">
    <source>
        <dbReference type="EMBL" id="HIR51114.1"/>
    </source>
</evidence>
<dbReference type="Proteomes" id="UP000824239">
    <property type="component" value="Unassembled WGS sequence"/>
</dbReference>
<feature type="transmembrane region" description="Helical" evidence="1">
    <location>
        <begin position="12"/>
        <end position="32"/>
    </location>
</feature>
<comment type="caution">
    <text evidence="3">The sequence shown here is derived from an EMBL/GenBank/DDBJ whole genome shotgun (WGS) entry which is preliminary data.</text>
</comment>
<dbReference type="AlphaFoldDB" id="A0A9D1IXX0"/>